<dbReference type="InterPro" id="IPR014557">
    <property type="entry name" value="UCP029548_STAS-type"/>
</dbReference>
<evidence type="ECO:0000259" key="1">
    <source>
        <dbReference type="PROSITE" id="PS50801"/>
    </source>
</evidence>
<dbReference type="AlphaFoldDB" id="A0A839V5L0"/>
<keyword evidence="3" id="KW-1185">Reference proteome</keyword>
<comment type="caution">
    <text evidence="2">The sequence shown here is derived from an EMBL/GenBank/DDBJ whole genome shotgun (WGS) entry which is preliminary data.</text>
</comment>
<evidence type="ECO:0000313" key="3">
    <source>
        <dbReference type="Proteomes" id="UP000547614"/>
    </source>
</evidence>
<name>A0A839V5L0_9GAMM</name>
<reference evidence="2 3" key="1">
    <citation type="submission" date="2020-08" db="EMBL/GenBank/DDBJ databases">
        <title>Genomic Encyclopedia of Type Strains, Phase III (KMG-III): the genomes of soil and plant-associated and newly described type strains.</title>
        <authorList>
            <person name="Whitman W."/>
        </authorList>
    </citation>
    <scope>NUCLEOTIDE SEQUENCE [LARGE SCALE GENOMIC DNA]</scope>
    <source>
        <strain evidence="2 3">CECT 7282</strain>
    </source>
</reference>
<accession>A0A839V5L0</accession>
<evidence type="ECO:0000313" key="2">
    <source>
        <dbReference type="EMBL" id="MBB3189290.1"/>
    </source>
</evidence>
<dbReference type="CDD" id="cd07043">
    <property type="entry name" value="STAS_anti-anti-sigma_factors"/>
    <property type="match status" value="1"/>
</dbReference>
<protein>
    <submittedName>
        <fullName evidence="2">Anti-anti-sigma regulatory factor</fullName>
    </submittedName>
</protein>
<dbReference type="PIRSF" id="PIRSF029548">
    <property type="entry name" value="UCP029548"/>
    <property type="match status" value="1"/>
</dbReference>
<dbReference type="Pfam" id="PF01740">
    <property type="entry name" value="STAS"/>
    <property type="match status" value="1"/>
</dbReference>
<dbReference type="Proteomes" id="UP000547614">
    <property type="component" value="Unassembled WGS sequence"/>
</dbReference>
<dbReference type="Gene3D" id="3.30.750.24">
    <property type="entry name" value="STAS domain"/>
    <property type="match status" value="1"/>
</dbReference>
<feature type="domain" description="STAS" evidence="1">
    <location>
        <begin position="7"/>
        <end position="101"/>
    </location>
</feature>
<sequence length="171" mass="18951">MINPEGGRIKAAFDSGVFVLKLCGDVRLTLCATLDTQAQRLANTPGLETVMIDLREATNVDSTALGFLAKVAMALKGRLEQPPTIIADNPDVRRMLDVMGFSSFFTLVDAPVTEVSELHDLPAVPADEHEMHQRILEAHRILMHMNEHNREEFQPLVEMLEAQKAASSNHH</sequence>
<dbReference type="SUPFAM" id="SSF52091">
    <property type="entry name" value="SpoIIaa-like"/>
    <property type="match status" value="1"/>
</dbReference>
<dbReference type="RefSeq" id="WP_183324045.1">
    <property type="nucleotide sequence ID" value="NZ_JACHXP010000002.1"/>
</dbReference>
<dbReference type="EMBL" id="JACHXP010000002">
    <property type="protein sequence ID" value="MBB3189290.1"/>
    <property type="molecule type" value="Genomic_DNA"/>
</dbReference>
<dbReference type="InterPro" id="IPR002645">
    <property type="entry name" value="STAS_dom"/>
</dbReference>
<dbReference type="InterPro" id="IPR036513">
    <property type="entry name" value="STAS_dom_sf"/>
</dbReference>
<gene>
    <name evidence="2" type="ORF">FHR94_000512</name>
</gene>
<dbReference type="PROSITE" id="PS50801">
    <property type="entry name" value="STAS"/>
    <property type="match status" value="1"/>
</dbReference>
<organism evidence="2 3">
    <name type="scientific">Halomonas cerina</name>
    <dbReference type="NCBI Taxonomy" id="447424"/>
    <lineage>
        <taxon>Bacteria</taxon>
        <taxon>Pseudomonadati</taxon>
        <taxon>Pseudomonadota</taxon>
        <taxon>Gammaproteobacteria</taxon>
        <taxon>Oceanospirillales</taxon>
        <taxon>Halomonadaceae</taxon>
        <taxon>Halomonas</taxon>
    </lineage>
</organism>
<proteinExistence type="predicted"/>